<evidence type="ECO:0000313" key="1">
    <source>
        <dbReference type="EMBL" id="KAK8494964.1"/>
    </source>
</evidence>
<accession>A0ABR2AMQ7</accession>
<proteinExistence type="predicted"/>
<name>A0ABR2AMQ7_9ROSI</name>
<evidence type="ECO:0000313" key="2">
    <source>
        <dbReference type="Proteomes" id="UP001472677"/>
    </source>
</evidence>
<comment type="caution">
    <text evidence="1">The sequence shown here is derived from an EMBL/GenBank/DDBJ whole genome shotgun (WGS) entry which is preliminary data.</text>
</comment>
<protein>
    <submittedName>
        <fullName evidence="1">Uncharacterized protein</fullName>
    </submittedName>
</protein>
<dbReference type="Proteomes" id="UP001472677">
    <property type="component" value="Unassembled WGS sequence"/>
</dbReference>
<dbReference type="EMBL" id="JBBPBM010000478">
    <property type="protein sequence ID" value="KAK8494964.1"/>
    <property type="molecule type" value="Genomic_DNA"/>
</dbReference>
<sequence>MTFALLQSANAEEVCVAAFALARPNDNQTTKHGIVERHEQPTELGRCRDDYASQYNPGPGTTMREQPITHRRPTEGAAGYNKTASIILVTTYLLPCAVIDPASQPINKNPEI</sequence>
<gene>
    <name evidence="1" type="ORF">V6N12_003676</name>
</gene>
<reference evidence="1 2" key="1">
    <citation type="journal article" date="2024" name="G3 (Bethesda)">
        <title>Genome assembly of Hibiscus sabdariffa L. provides insights into metabolisms of medicinal natural products.</title>
        <authorList>
            <person name="Kim T."/>
        </authorList>
    </citation>
    <scope>NUCLEOTIDE SEQUENCE [LARGE SCALE GENOMIC DNA]</scope>
    <source>
        <strain evidence="1">TK-2024</strain>
        <tissue evidence="1">Old leaves</tissue>
    </source>
</reference>
<keyword evidence="2" id="KW-1185">Reference proteome</keyword>
<organism evidence="1 2">
    <name type="scientific">Hibiscus sabdariffa</name>
    <name type="common">roselle</name>
    <dbReference type="NCBI Taxonomy" id="183260"/>
    <lineage>
        <taxon>Eukaryota</taxon>
        <taxon>Viridiplantae</taxon>
        <taxon>Streptophyta</taxon>
        <taxon>Embryophyta</taxon>
        <taxon>Tracheophyta</taxon>
        <taxon>Spermatophyta</taxon>
        <taxon>Magnoliopsida</taxon>
        <taxon>eudicotyledons</taxon>
        <taxon>Gunneridae</taxon>
        <taxon>Pentapetalae</taxon>
        <taxon>rosids</taxon>
        <taxon>malvids</taxon>
        <taxon>Malvales</taxon>
        <taxon>Malvaceae</taxon>
        <taxon>Malvoideae</taxon>
        <taxon>Hibiscus</taxon>
    </lineage>
</organism>